<accession>A0A2P2P379</accession>
<evidence type="ECO:0000313" key="2">
    <source>
        <dbReference type="EMBL" id="MBX49182.1"/>
    </source>
</evidence>
<dbReference type="AlphaFoldDB" id="A0A2P2P379"/>
<feature type="region of interest" description="Disordered" evidence="1">
    <location>
        <begin position="1"/>
        <end position="60"/>
    </location>
</feature>
<protein>
    <submittedName>
        <fullName evidence="2">Uncharacterized protein</fullName>
    </submittedName>
</protein>
<reference evidence="2" key="1">
    <citation type="submission" date="2018-02" db="EMBL/GenBank/DDBJ databases">
        <title>Rhizophora mucronata_Transcriptome.</title>
        <authorList>
            <person name="Meera S.P."/>
            <person name="Sreeshan A."/>
            <person name="Augustine A."/>
        </authorList>
    </citation>
    <scope>NUCLEOTIDE SEQUENCE</scope>
    <source>
        <tissue evidence="2">Leaf</tissue>
    </source>
</reference>
<feature type="compositionally biased region" description="Polar residues" evidence="1">
    <location>
        <begin position="51"/>
        <end position="60"/>
    </location>
</feature>
<proteinExistence type="predicted"/>
<organism evidence="2">
    <name type="scientific">Rhizophora mucronata</name>
    <name type="common">Asiatic mangrove</name>
    <dbReference type="NCBI Taxonomy" id="61149"/>
    <lineage>
        <taxon>Eukaryota</taxon>
        <taxon>Viridiplantae</taxon>
        <taxon>Streptophyta</taxon>
        <taxon>Embryophyta</taxon>
        <taxon>Tracheophyta</taxon>
        <taxon>Spermatophyta</taxon>
        <taxon>Magnoliopsida</taxon>
        <taxon>eudicotyledons</taxon>
        <taxon>Gunneridae</taxon>
        <taxon>Pentapetalae</taxon>
        <taxon>rosids</taxon>
        <taxon>fabids</taxon>
        <taxon>Malpighiales</taxon>
        <taxon>Rhizophoraceae</taxon>
        <taxon>Rhizophora</taxon>
    </lineage>
</organism>
<sequence>MVKQGTPSPQRKKKNAKSPATSLQENILLEEIRFHNSNLRNKCGENEETKMNSLSKPQQV</sequence>
<dbReference type="EMBL" id="GGEC01068698">
    <property type="protein sequence ID" value="MBX49182.1"/>
    <property type="molecule type" value="Transcribed_RNA"/>
</dbReference>
<name>A0A2P2P379_RHIMU</name>
<evidence type="ECO:0000256" key="1">
    <source>
        <dbReference type="SAM" id="MobiDB-lite"/>
    </source>
</evidence>